<evidence type="ECO:0000313" key="2">
    <source>
        <dbReference type="Proteomes" id="UP000821845"/>
    </source>
</evidence>
<dbReference type="EMBL" id="CM023488">
    <property type="protein sequence ID" value="KAH6924784.1"/>
    <property type="molecule type" value="Genomic_DNA"/>
</dbReference>
<sequence>MVPTDESGAAPDDAVATVSSNRGEGWCQRTKRYLAQRWKKKDVRFTSRSAALQLPMTTAALLANLIGMGMVAMPYAFAGIGWAAILVVPLFALLAVFNACLLNSCCAMLEERCNEYRKFHWYTQYTDIAYKALGPGVGRIASGLRLLSVVGLQAVVIALTAEAITDYVLAFLPTPWGHGVTYCSLVVGIGVLSAVVKGPCTEVTRYWCGVVYLPLSLSLLSLLLAGLADSFVVTTQESPVPSSWRELTKILNAAGYKQAGIGGMARPVKTAFGSRSAEPFFVGLGVIAFNFASVSGFTNVRRDMATPSNFKRAAAYSVAGYTAVCLLIGAMGYAAFGGLVSGNVIASLGSEGTRVAAHILLSIGYLPTGNMISITLEEFDNVEEHGKATVWRRAKTASPLMLCACVLALAVPHEGPLIALVGSLFVCPVAFVLPPIFYACLCKGGPQWPERPLSRNMKITLVLALVVGLVVYIGGTVTAIMQIVHEAQITPQSCLKGFCYEGQYMHTPPPAIYRRYFPPDINVPSNVGKCEFNI</sequence>
<gene>
    <name evidence="1" type="ORF">HPB50_024710</name>
</gene>
<organism evidence="1 2">
    <name type="scientific">Hyalomma asiaticum</name>
    <name type="common">Tick</name>
    <dbReference type="NCBI Taxonomy" id="266040"/>
    <lineage>
        <taxon>Eukaryota</taxon>
        <taxon>Metazoa</taxon>
        <taxon>Ecdysozoa</taxon>
        <taxon>Arthropoda</taxon>
        <taxon>Chelicerata</taxon>
        <taxon>Arachnida</taxon>
        <taxon>Acari</taxon>
        <taxon>Parasitiformes</taxon>
        <taxon>Ixodida</taxon>
        <taxon>Ixodoidea</taxon>
        <taxon>Ixodidae</taxon>
        <taxon>Hyalomminae</taxon>
        <taxon>Hyalomma</taxon>
    </lineage>
</organism>
<dbReference type="Proteomes" id="UP000821845">
    <property type="component" value="Chromosome 8"/>
</dbReference>
<keyword evidence="2" id="KW-1185">Reference proteome</keyword>
<reference evidence="1" key="1">
    <citation type="submission" date="2020-05" db="EMBL/GenBank/DDBJ databases">
        <title>Large-scale comparative analyses of tick genomes elucidate their genetic diversity and vector capacities.</title>
        <authorList>
            <person name="Jia N."/>
            <person name="Wang J."/>
            <person name="Shi W."/>
            <person name="Du L."/>
            <person name="Sun Y."/>
            <person name="Zhan W."/>
            <person name="Jiang J."/>
            <person name="Wang Q."/>
            <person name="Zhang B."/>
            <person name="Ji P."/>
            <person name="Sakyi L.B."/>
            <person name="Cui X."/>
            <person name="Yuan T."/>
            <person name="Jiang B."/>
            <person name="Yang W."/>
            <person name="Lam T.T.-Y."/>
            <person name="Chang Q."/>
            <person name="Ding S."/>
            <person name="Wang X."/>
            <person name="Zhu J."/>
            <person name="Ruan X."/>
            <person name="Zhao L."/>
            <person name="Wei J."/>
            <person name="Que T."/>
            <person name="Du C."/>
            <person name="Cheng J."/>
            <person name="Dai P."/>
            <person name="Han X."/>
            <person name="Huang E."/>
            <person name="Gao Y."/>
            <person name="Liu J."/>
            <person name="Shao H."/>
            <person name="Ye R."/>
            <person name="Li L."/>
            <person name="Wei W."/>
            <person name="Wang X."/>
            <person name="Wang C."/>
            <person name="Yang T."/>
            <person name="Huo Q."/>
            <person name="Li W."/>
            <person name="Guo W."/>
            <person name="Chen H."/>
            <person name="Zhou L."/>
            <person name="Ni X."/>
            <person name="Tian J."/>
            <person name="Zhou Y."/>
            <person name="Sheng Y."/>
            <person name="Liu T."/>
            <person name="Pan Y."/>
            <person name="Xia L."/>
            <person name="Li J."/>
            <person name="Zhao F."/>
            <person name="Cao W."/>
        </authorList>
    </citation>
    <scope>NUCLEOTIDE SEQUENCE</scope>
    <source>
        <tissue evidence="1">Larvae</tissue>
    </source>
</reference>
<proteinExistence type="predicted"/>
<evidence type="ECO:0000313" key="1">
    <source>
        <dbReference type="EMBL" id="KAH6924784.1"/>
    </source>
</evidence>
<accession>A0ACB7RTK5</accession>
<protein>
    <submittedName>
        <fullName evidence="1">Uncharacterized protein</fullName>
    </submittedName>
</protein>
<name>A0ACB7RTK5_HYAAI</name>
<comment type="caution">
    <text evidence="1">The sequence shown here is derived from an EMBL/GenBank/DDBJ whole genome shotgun (WGS) entry which is preliminary data.</text>
</comment>